<comment type="caution">
    <text evidence="8">The sequence shown here is derived from an EMBL/GenBank/DDBJ whole genome shotgun (WGS) entry which is preliminary data.</text>
</comment>
<evidence type="ECO:0000256" key="1">
    <source>
        <dbReference type="ARBA" id="ARBA00005641"/>
    </source>
</evidence>
<keyword evidence="5" id="KW-0732">Signal</keyword>
<gene>
    <name evidence="8" type="ORF">ACFQMG_28635</name>
</gene>
<organism evidence="8 9">
    <name type="scientific">Kitasatospora paranensis</name>
    <dbReference type="NCBI Taxonomy" id="258053"/>
    <lineage>
        <taxon>Bacteria</taxon>
        <taxon>Bacillati</taxon>
        <taxon>Actinomycetota</taxon>
        <taxon>Actinomycetes</taxon>
        <taxon>Kitasatosporales</taxon>
        <taxon>Streptomycetaceae</taxon>
        <taxon>Kitasatospora</taxon>
    </lineage>
</organism>
<comment type="similarity">
    <text evidence="1 4">Belongs to the glycosyl hydrolase 5 (cellulase A) family.</text>
</comment>
<keyword evidence="3 4" id="KW-0326">Glycosidase</keyword>
<evidence type="ECO:0000256" key="4">
    <source>
        <dbReference type="RuleBase" id="RU361153"/>
    </source>
</evidence>
<dbReference type="EMBL" id="JBHTAJ010000070">
    <property type="protein sequence ID" value="MFC7183515.1"/>
    <property type="molecule type" value="Genomic_DNA"/>
</dbReference>
<dbReference type="InterPro" id="IPR013780">
    <property type="entry name" value="Glyco_hydro_b"/>
</dbReference>
<dbReference type="Gene3D" id="2.60.40.1180">
    <property type="entry name" value="Golgi alpha-mannosidase II"/>
    <property type="match status" value="1"/>
</dbReference>
<dbReference type="Pfam" id="PF18564">
    <property type="entry name" value="Glyco_hydro_5_C"/>
    <property type="match status" value="1"/>
</dbReference>
<proteinExistence type="inferred from homology"/>
<dbReference type="Pfam" id="PF00150">
    <property type="entry name" value="Cellulase"/>
    <property type="match status" value="1"/>
</dbReference>
<reference evidence="9" key="1">
    <citation type="journal article" date="2019" name="Int. J. Syst. Evol. Microbiol.">
        <title>The Global Catalogue of Microorganisms (GCM) 10K type strain sequencing project: providing services to taxonomists for standard genome sequencing and annotation.</title>
        <authorList>
            <consortium name="The Broad Institute Genomics Platform"/>
            <consortium name="The Broad Institute Genome Sequencing Center for Infectious Disease"/>
            <person name="Wu L."/>
            <person name="Ma J."/>
        </authorList>
    </citation>
    <scope>NUCLEOTIDE SEQUENCE [LARGE SCALE GENOMIC DNA]</scope>
    <source>
        <strain evidence="9">CGMCC 1.12859</strain>
    </source>
</reference>
<evidence type="ECO:0000256" key="3">
    <source>
        <dbReference type="ARBA" id="ARBA00023295"/>
    </source>
</evidence>
<evidence type="ECO:0000313" key="9">
    <source>
        <dbReference type="Proteomes" id="UP001596435"/>
    </source>
</evidence>
<accession>A0ABW2G201</accession>
<evidence type="ECO:0000259" key="7">
    <source>
        <dbReference type="Pfam" id="PF18564"/>
    </source>
</evidence>
<dbReference type="InterPro" id="IPR017853">
    <property type="entry name" value="GH"/>
</dbReference>
<dbReference type="InterPro" id="IPR001547">
    <property type="entry name" value="Glyco_hydro_5"/>
</dbReference>
<sequence length="484" mass="51835">MRIRRTAAALLLALAALWGSAPPAPARTGPATRLPAGTTTTADGRTLFADSAGRALQLRGFNLDKYAEARDEDLRTIAADGFTLVRIAISWARLEPAPGRLDRTELSRVERLLDSAQRHGLLVVVDFHQDVYGPAFGGGDRGVPTWATRDDGLPFTPDPDDWFAGYFQPAVQAAFRHLYDDPDLRRAQSGFYTAVARALRGHPALLGYDLFNEPFGPVDGDPADPAVLAAAAAELEQGRLAGMYRRLIDAVRRVDDRSWLFVEPTVLVGQGVPTALPRFADPRRGPARIGYAPHFYDTAVEAGRDWDPSDGFVEAYTAAITAYPQAARMPVLVGEWGPPSARTPGNAALIDRQVAAMQAFATGWTMWYWCLGDGGYCALGPDGRPAAGDGPAFGPYPVATAGVPLAQSFRADRFTLEFTSGARGGVSELTLPVGSFPHGVRVSLTGAGRTVTDVRQPTADRAGTVRVRLPDTRPGSRVTVTLTG</sequence>
<dbReference type="InterPro" id="IPR018087">
    <property type="entry name" value="Glyco_hydro_5_CS"/>
</dbReference>
<dbReference type="Proteomes" id="UP001596435">
    <property type="component" value="Unassembled WGS sequence"/>
</dbReference>
<dbReference type="RefSeq" id="WP_380232381.1">
    <property type="nucleotide sequence ID" value="NZ_JBHSVH010000002.1"/>
</dbReference>
<dbReference type="Gene3D" id="3.20.20.80">
    <property type="entry name" value="Glycosidases"/>
    <property type="match status" value="1"/>
</dbReference>
<evidence type="ECO:0000259" key="6">
    <source>
        <dbReference type="Pfam" id="PF00150"/>
    </source>
</evidence>
<dbReference type="SUPFAM" id="SSF51445">
    <property type="entry name" value="(Trans)glycosidases"/>
    <property type="match status" value="1"/>
</dbReference>
<dbReference type="PANTHER" id="PTHR31308:SF3">
    <property type="entry name" value="ENDOGLYCOCERAMIDASE"/>
    <property type="match status" value="1"/>
</dbReference>
<name>A0ABW2G201_9ACTN</name>
<evidence type="ECO:0000256" key="2">
    <source>
        <dbReference type="ARBA" id="ARBA00022801"/>
    </source>
</evidence>
<evidence type="ECO:0000256" key="5">
    <source>
        <dbReference type="SAM" id="SignalP"/>
    </source>
</evidence>
<feature type="signal peptide" evidence="5">
    <location>
        <begin position="1"/>
        <end position="26"/>
    </location>
</feature>
<dbReference type="PANTHER" id="PTHR31308">
    <property type="match status" value="1"/>
</dbReference>
<keyword evidence="2 4" id="KW-0378">Hydrolase</keyword>
<feature type="chain" id="PRO_5046990296" evidence="5">
    <location>
        <begin position="27"/>
        <end position="484"/>
    </location>
</feature>
<keyword evidence="9" id="KW-1185">Reference proteome</keyword>
<protein>
    <submittedName>
        <fullName evidence="8">Cellulase family glycosylhydrolase</fullName>
    </submittedName>
</protein>
<feature type="domain" description="Glycoside hydrolase family 5" evidence="6">
    <location>
        <begin position="50"/>
        <end position="370"/>
    </location>
</feature>
<dbReference type="PROSITE" id="PS00659">
    <property type="entry name" value="GLYCOSYL_HYDROL_F5"/>
    <property type="match status" value="1"/>
</dbReference>
<feature type="domain" description="Glycoside hydrolase family 5 C-terminal" evidence="7">
    <location>
        <begin position="395"/>
        <end position="481"/>
    </location>
</feature>
<dbReference type="InterPro" id="IPR041036">
    <property type="entry name" value="GH5_C"/>
</dbReference>
<evidence type="ECO:0000313" key="8">
    <source>
        <dbReference type="EMBL" id="MFC7183515.1"/>
    </source>
</evidence>
<dbReference type="InterPro" id="IPR052066">
    <property type="entry name" value="Glycosphingolipid_Hydrolases"/>
</dbReference>